<dbReference type="Gene3D" id="3.30.565.10">
    <property type="entry name" value="Histidine kinase-like ATPase, C-terminal domain"/>
    <property type="match status" value="1"/>
</dbReference>
<feature type="transmembrane region" description="Helical" evidence="4">
    <location>
        <begin position="119"/>
        <end position="140"/>
    </location>
</feature>
<protein>
    <submittedName>
        <fullName evidence="7">Histidine kinase</fullName>
    </submittedName>
</protein>
<feature type="transmembrane region" description="Helical" evidence="4">
    <location>
        <begin position="91"/>
        <end position="112"/>
    </location>
</feature>
<name>A0A136PVB5_9ACTN</name>
<dbReference type="EMBL" id="LRQV01000021">
    <property type="protein sequence ID" value="KXK62352.1"/>
    <property type="molecule type" value="Genomic_DNA"/>
</dbReference>
<comment type="caution">
    <text evidence="7">The sequence shown here is derived from an EMBL/GenBank/DDBJ whole genome shotgun (WGS) entry which is preliminary data.</text>
</comment>
<evidence type="ECO:0000256" key="2">
    <source>
        <dbReference type="ARBA" id="ARBA00022777"/>
    </source>
</evidence>
<feature type="domain" description="Signal transduction histidine kinase subgroup 3 dimerisation and phosphoacceptor" evidence="6">
    <location>
        <begin position="172"/>
        <end position="232"/>
    </location>
</feature>
<dbReference type="PANTHER" id="PTHR24421:SF59">
    <property type="entry name" value="OXYGEN SENSOR HISTIDINE KINASE NREB"/>
    <property type="match status" value="1"/>
</dbReference>
<keyword evidence="3" id="KW-0902">Two-component regulatory system</keyword>
<keyword evidence="8" id="KW-1185">Reference proteome</keyword>
<evidence type="ECO:0000259" key="6">
    <source>
        <dbReference type="Pfam" id="PF07730"/>
    </source>
</evidence>
<dbReference type="PANTHER" id="PTHR24421">
    <property type="entry name" value="NITRATE/NITRITE SENSOR PROTEIN NARX-RELATED"/>
    <property type="match status" value="1"/>
</dbReference>
<keyword evidence="4" id="KW-1133">Transmembrane helix</keyword>
<feature type="transmembrane region" description="Helical" evidence="4">
    <location>
        <begin position="52"/>
        <end position="85"/>
    </location>
</feature>
<dbReference type="Proteomes" id="UP000070620">
    <property type="component" value="Unassembled WGS sequence"/>
</dbReference>
<dbReference type="GO" id="GO:0046983">
    <property type="term" value="F:protein dimerization activity"/>
    <property type="evidence" value="ECO:0007669"/>
    <property type="project" value="InterPro"/>
</dbReference>
<dbReference type="InterPro" id="IPR011712">
    <property type="entry name" value="Sig_transdc_His_kin_sub3_dim/P"/>
</dbReference>
<dbReference type="InterPro" id="IPR050482">
    <property type="entry name" value="Sensor_HK_TwoCompSys"/>
</dbReference>
<gene>
    <name evidence="7" type="ORF">AWW66_08995</name>
</gene>
<evidence type="ECO:0000256" key="4">
    <source>
        <dbReference type="SAM" id="Phobius"/>
    </source>
</evidence>
<keyword evidence="4" id="KW-0812">Transmembrane</keyword>
<dbReference type="Gene3D" id="1.20.5.1930">
    <property type="match status" value="1"/>
</dbReference>
<proteinExistence type="predicted"/>
<dbReference type="Pfam" id="PF02518">
    <property type="entry name" value="HATPase_c"/>
    <property type="match status" value="1"/>
</dbReference>
<dbReference type="CDD" id="cd16917">
    <property type="entry name" value="HATPase_UhpB-NarQ-NarX-like"/>
    <property type="match status" value="1"/>
</dbReference>
<reference evidence="7 8" key="1">
    <citation type="submission" date="2016-01" db="EMBL/GenBank/DDBJ databases">
        <title>Whole genome sequence and analysis of Micromonospora rosaria DSM 803, which can produce antibacterial substance rosamicin.</title>
        <authorList>
            <person name="Yang H."/>
            <person name="He X."/>
            <person name="Zhu D."/>
        </authorList>
    </citation>
    <scope>NUCLEOTIDE SEQUENCE [LARGE SCALE GENOMIC DNA]</scope>
    <source>
        <strain evidence="7 8">DSM 803</strain>
    </source>
</reference>
<keyword evidence="2 7" id="KW-0418">Kinase</keyword>
<dbReference type="InterPro" id="IPR003594">
    <property type="entry name" value="HATPase_dom"/>
</dbReference>
<dbReference type="GO" id="GO:0000155">
    <property type="term" value="F:phosphorelay sensor kinase activity"/>
    <property type="evidence" value="ECO:0007669"/>
    <property type="project" value="InterPro"/>
</dbReference>
<dbReference type="SUPFAM" id="SSF55874">
    <property type="entry name" value="ATPase domain of HSP90 chaperone/DNA topoisomerase II/histidine kinase"/>
    <property type="match status" value="1"/>
</dbReference>
<keyword evidence="4" id="KW-0472">Membrane</keyword>
<sequence length="355" mass="37591">MLVVCLGTASPVILGLVDPDVPTPVWVGLFLTTLVAVFVTAVDTISATLRRVAYGTAVVAGWGVVVTAPQAGLLPVLLVVVASIGPEVIRLPTNVVVIALNTIVIALALGRVNGGGFELVMVTTFYALIQLSTVFSLAAIRREKHLRRQLTQTHVDLQAATVLLAGSARTAERLRISRELHDLIGHQLTVLTLELEAARHRPGDAAREHVERANRVARDVLADVRTTVGALRVGPATDLAEALRAIGRDVPGLDVSVEVSEEVEADEEQTAALVRTVQEIVTNTLRHAGARELWVAVTRDGDAIRLTAADDGQGAAEVVPGNGLRGIAERLAALGGEVAYDGRAGFRVRARVPVR</sequence>
<feature type="domain" description="Histidine kinase/HSP90-like ATPase" evidence="5">
    <location>
        <begin position="271"/>
        <end position="354"/>
    </location>
</feature>
<evidence type="ECO:0000313" key="8">
    <source>
        <dbReference type="Proteomes" id="UP000070620"/>
    </source>
</evidence>
<dbReference type="OrthoDB" id="5241784at2"/>
<dbReference type="AlphaFoldDB" id="A0A136PVB5"/>
<feature type="transmembrane region" description="Helical" evidence="4">
    <location>
        <begin position="25"/>
        <end position="45"/>
    </location>
</feature>
<dbReference type="Pfam" id="PF07730">
    <property type="entry name" value="HisKA_3"/>
    <property type="match status" value="1"/>
</dbReference>
<dbReference type="InterPro" id="IPR036890">
    <property type="entry name" value="HATPase_C_sf"/>
</dbReference>
<dbReference type="GO" id="GO:0016020">
    <property type="term" value="C:membrane"/>
    <property type="evidence" value="ECO:0007669"/>
    <property type="project" value="InterPro"/>
</dbReference>
<keyword evidence="1" id="KW-0808">Transferase</keyword>
<evidence type="ECO:0000256" key="1">
    <source>
        <dbReference type="ARBA" id="ARBA00022679"/>
    </source>
</evidence>
<organism evidence="7 8">
    <name type="scientific">Micromonospora rosaria</name>
    <dbReference type="NCBI Taxonomy" id="47874"/>
    <lineage>
        <taxon>Bacteria</taxon>
        <taxon>Bacillati</taxon>
        <taxon>Actinomycetota</taxon>
        <taxon>Actinomycetes</taxon>
        <taxon>Micromonosporales</taxon>
        <taxon>Micromonosporaceae</taxon>
        <taxon>Micromonospora</taxon>
    </lineage>
</organism>
<evidence type="ECO:0000256" key="3">
    <source>
        <dbReference type="ARBA" id="ARBA00023012"/>
    </source>
</evidence>
<accession>A0A136PVB5</accession>
<evidence type="ECO:0000259" key="5">
    <source>
        <dbReference type="Pfam" id="PF02518"/>
    </source>
</evidence>
<evidence type="ECO:0000313" key="7">
    <source>
        <dbReference type="EMBL" id="KXK62352.1"/>
    </source>
</evidence>